<sequence>MKFLGVLLMAVAASADLYSNGQYFGSGIVIVDAPAPNSTFQVNATMPIAIDISLDVITNLFPPFCNQVDAVSIFLTATNFNLTVRNPLNLSSEPGSTVLHPNWIVPGCVPAGDYNLTFNELDTINGTHLYSSINIPVSINAPAGWKQQPNCSNNSVNQPLESNTTTSAASMTGHSYLVAAIVLATLCYFI</sequence>
<dbReference type="Proteomes" id="UP000654370">
    <property type="component" value="Unassembled WGS sequence"/>
</dbReference>
<evidence type="ECO:0000256" key="1">
    <source>
        <dbReference type="SAM" id="SignalP"/>
    </source>
</evidence>
<name>A0A8H7U9U5_MORIS</name>
<feature type="signal peptide" evidence="1">
    <location>
        <begin position="1"/>
        <end position="15"/>
    </location>
</feature>
<dbReference type="OrthoDB" id="3267335at2759"/>
<dbReference type="AlphaFoldDB" id="A0A8H7U9U5"/>
<keyword evidence="1" id="KW-0732">Signal</keyword>
<evidence type="ECO:0000313" key="3">
    <source>
        <dbReference type="Proteomes" id="UP000654370"/>
    </source>
</evidence>
<protein>
    <submittedName>
        <fullName evidence="2">Uncharacterized protein</fullName>
    </submittedName>
</protein>
<organism evidence="2 3">
    <name type="scientific">Mortierella isabellina</name>
    <name type="common">Filamentous fungus</name>
    <name type="synonym">Umbelopsis isabellina</name>
    <dbReference type="NCBI Taxonomy" id="91625"/>
    <lineage>
        <taxon>Eukaryota</taxon>
        <taxon>Fungi</taxon>
        <taxon>Fungi incertae sedis</taxon>
        <taxon>Mucoromycota</taxon>
        <taxon>Mucoromycotina</taxon>
        <taxon>Umbelopsidomycetes</taxon>
        <taxon>Umbelopsidales</taxon>
        <taxon>Umbelopsidaceae</taxon>
        <taxon>Umbelopsis</taxon>
    </lineage>
</organism>
<gene>
    <name evidence="2" type="ORF">INT43_001580</name>
</gene>
<keyword evidence="3" id="KW-1185">Reference proteome</keyword>
<proteinExistence type="predicted"/>
<comment type="caution">
    <text evidence="2">The sequence shown here is derived from an EMBL/GenBank/DDBJ whole genome shotgun (WGS) entry which is preliminary data.</text>
</comment>
<accession>A0A8H7U9U5</accession>
<dbReference type="EMBL" id="JAEPQZ010000018">
    <property type="protein sequence ID" value="KAG2172103.1"/>
    <property type="molecule type" value="Genomic_DNA"/>
</dbReference>
<evidence type="ECO:0000313" key="2">
    <source>
        <dbReference type="EMBL" id="KAG2172103.1"/>
    </source>
</evidence>
<reference evidence="2" key="1">
    <citation type="submission" date="2020-12" db="EMBL/GenBank/DDBJ databases">
        <title>Metabolic potential, ecology and presence of endohyphal bacteria is reflected in genomic diversity of Mucoromycotina.</title>
        <authorList>
            <person name="Muszewska A."/>
            <person name="Okrasinska A."/>
            <person name="Steczkiewicz K."/>
            <person name="Drgas O."/>
            <person name="Orlowska M."/>
            <person name="Perlinska-Lenart U."/>
            <person name="Aleksandrzak-Piekarczyk T."/>
            <person name="Szatraj K."/>
            <person name="Zielenkiewicz U."/>
            <person name="Pilsyk S."/>
            <person name="Malc E."/>
            <person name="Mieczkowski P."/>
            <person name="Kruszewska J.S."/>
            <person name="Biernat P."/>
            <person name="Pawlowska J."/>
        </authorList>
    </citation>
    <scope>NUCLEOTIDE SEQUENCE</scope>
    <source>
        <strain evidence="2">WA0000067209</strain>
    </source>
</reference>
<feature type="chain" id="PRO_5034559116" evidence="1">
    <location>
        <begin position="16"/>
        <end position="190"/>
    </location>
</feature>